<name>A0A2B7YRG7_POLH7</name>
<proteinExistence type="predicted"/>
<protein>
    <submittedName>
        <fullName evidence="2">Uncharacterized protein</fullName>
    </submittedName>
</protein>
<feature type="region of interest" description="Disordered" evidence="1">
    <location>
        <begin position="171"/>
        <end position="212"/>
    </location>
</feature>
<dbReference type="Proteomes" id="UP000224634">
    <property type="component" value="Unassembled WGS sequence"/>
</dbReference>
<reference evidence="2 3" key="1">
    <citation type="submission" date="2017-10" db="EMBL/GenBank/DDBJ databases">
        <title>Comparative genomics in systemic dimorphic fungi from Ajellomycetaceae.</title>
        <authorList>
            <person name="Munoz J.F."/>
            <person name="Mcewen J.G."/>
            <person name="Clay O.K."/>
            <person name="Cuomo C.A."/>
        </authorList>
    </citation>
    <scope>NUCLEOTIDE SEQUENCE [LARGE SCALE GENOMIC DNA]</scope>
    <source>
        <strain evidence="2 3">UAMH7299</strain>
    </source>
</reference>
<dbReference type="AlphaFoldDB" id="A0A2B7YRG7"/>
<evidence type="ECO:0000256" key="1">
    <source>
        <dbReference type="SAM" id="MobiDB-lite"/>
    </source>
</evidence>
<feature type="compositionally biased region" description="Polar residues" evidence="1">
    <location>
        <begin position="550"/>
        <end position="559"/>
    </location>
</feature>
<evidence type="ECO:0000313" key="3">
    <source>
        <dbReference type="Proteomes" id="UP000224634"/>
    </source>
</evidence>
<feature type="region of interest" description="Disordered" evidence="1">
    <location>
        <begin position="90"/>
        <end position="151"/>
    </location>
</feature>
<feature type="compositionally biased region" description="Low complexity" evidence="1">
    <location>
        <begin position="473"/>
        <end position="487"/>
    </location>
</feature>
<dbReference type="EMBL" id="PDNA01000020">
    <property type="protein sequence ID" value="PGH23770.1"/>
    <property type="molecule type" value="Genomic_DNA"/>
</dbReference>
<organism evidence="2 3">
    <name type="scientific">Polytolypa hystricis (strain UAMH7299)</name>
    <dbReference type="NCBI Taxonomy" id="1447883"/>
    <lineage>
        <taxon>Eukaryota</taxon>
        <taxon>Fungi</taxon>
        <taxon>Dikarya</taxon>
        <taxon>Ascomycota</taxon>
        <taxon>Pezizomycotina</taxon>
        <taxon>Eurotiomycetes</taxon>
        <taxon>Eurotiomycetidae</taxon>
        <taxon>Onygenales</taxon>
        <taxon>Onygenales incertae sedis</taxon>
        <taxon>Polytolypa</taxon>
    </lineage>
</organism>
<evidence type="ECO:0000313" key="2">
    <source>
        <dbReference type="EMBL" id="PGH23770.1"/>
    </source>
</evidence>
<accession>A0A2B7YRG7</accession>
<gene>
    <name evidence="2" type="ORF">AJ80_02200</name>
</gene>
<comment type="caution">
    <text evidence="2">The sequence shown here is derived from an EMBL/GenBank/DDBJ whole genome shotgun (WGS) entry which is preliminary data.</text>
</comment>
<sequence>MTPLFERRGQGPVKIEVPAITIDSPASSSPTAASAPLAADGVSANNDSLASIATPVTFLYPKTEKEPGVFPDSAPLPVGEAIYFSAEELASGSDEEDLVNNSRARKALSVPGPEFSGMFSLKRGEAAEEEEKKEADVGEEEATESVAAAEPAAARQAIEVTAVNAGCQQIHSDKSAASDDIPCPHSPPASVSSLSSFPPSQQSPPHRPAHLPTNITALTTVSSLSILTTNPSTMYPHRPYARPSPGLLLVPADPRPESSEVASEPDENANISGQDTQSSPADDNNPPAHPSAPLPTDTTTTTTTSITNPPAGADLAAIVRQVLQEERRNTLVMFDASCQRLMHRVTKDQAARFDKVEARLDTLARDVREEILLRLGAAAASGTKEEGEEEGEEDPKVDIAREIGVLGEMITVLMGRVEELRKRMDEEEGGKEKDGEEEGGREEEAGHTSNTPRGTGESGPKKKKFPHWHAGQNNNRGGRRSSGNGRPPVGGNGFSSSWATATGPRQPVVSGRSDPLTSSSASQGLPRHHHAPASLPSRPLQGGRGGFNPQAASRQQPGQRRSLPATGAHWYQRAYPGGGNGA</sequence>
<feature type="compositionally biased region" description="Basic and acidic residues" evidence="1">
    <location>
        <begin position="421"/>
        <end position="434"/>
    </location>
</feature>
<feature type="compositionally biased region" description="Low complexity" evidence="1">
    <location>
        <begin position="296"/>
        <end position="307"/>
    </location>
</feature>
<keyword evidence="3" id="KW-1185">Reference proteome</keyword>
<feature type="compositionally biased region" description="Basic and acidic residues" evidence="1">
    <location>
        <begin position="122"/>
        <end position="136"/>
    </location>
</feature>
<feature type="region of interest" description="Disordered" evidence="1">
    <location>
        <begin position="379"/>
        <end position="400"/>
    </location>
</feature>
<feature type="compositionally biased region" description="Polar residues" evidence="1">
    <location>
        <begin position="269"/>
        <end position="282"/>
    </location>
</feature>
<feature type="region of interest" description="Disordered" evidence="1">
    <location>
        <begin position="421"/>
        <end position="582"/>
    </location>
</feature>
<feature type="compositionally biased region" description="Low complexity" evidence="1">
    <location>
        <begin position="188"/>
        <end position="200"/>
    </location>
</feature>
<feature type="region of interest" description="Disordered" evidence="1">
    <location>
        <begin position="245"/>
        <end position="310"/>
    </location>
</feature>